<dbReference type="InterPro" id="IPR001650">
    <property type="entry name" value="Helicase_C-like"/>
</dbReference>
<keyword evidence="13" id="KW-1185">Reference proteome</keyword>
<dbReference type="Gene3D" id="3.40.50.300">
    <property type="entry name" value="P-loop containing nucleotide triphosphate hydrolases"/>
    <property type="match status" value="2"/>
</dbReference>
<protein>
    <submittedName>
        <fullName evidence="12">CRISPR-associated helicase Cas3</fullName>
    </submittedName>
</protein>
<gene>
    <name evidence="12" type="primary">cas3</name>
    <name evidence="12" type="ORF">AGRA3207_002433</name>
</gene>
<dbReference type="InterPro" id="IPR038257">
    <property type="entry name" value="CRISPR-assoc_Cas3_HD_sf"/>
</dbReference>
<proteinExistence type="inferred from homology"/>
<dbReference type="CDD" id="cd17930">
    <property type="entry name" value="DEXHc_cas3"/>
    <property type="match status" value="1"/>
</dbReference>
<dbReference type="InterPro" id="IPR011545">
    <property type="entry name" value="DEAD/DEAH_box_helicase_dom"/>
</dbReference>
<evidence type="ECO:0000256" key="3">
    <source>
        <dbReference type="ARBA" id="ARBA00022722"/>
    </source>
</evidence>
<organism evidence="12 13">
    <name type="scientific">Actinomadura graeca</name>
    <dbReference type="NCBI Taxonomy" id="2750812"/>
    <lineage>
        <taxon>Bacteria</taxon>
        <taxon>Bacillati</taxon>
        <taxon>Actinomycetota</taxon>
        <taxon>Actinomycetes</taxon>
        <taxon>Streptosporangiales</taxon>
        <taxon>Thermomonosporaceae</taxon>
        <taxon>Actinomadura</taxon>
    </lineage>
</organism>
<evidence type="ECO:0000256" key="1">
    <source>
        <dbReference type="ARBA" id="ARBA00006847"/>
    </source>
</evidence>
<dbReference type="PROSITE" id="PS51192">
    <property type="entry name" value="HELICASE_ATP_BIND_1"/>
    <property type="match status" value="1"/>
</dbReference>
<dbReference type="NCBIfam" id="TIGR01596">
    <property type="entry name" value="cas3_HD"/>
    <property type="match status" value="1"/>
</dbReference>
<dbReference type="Gene3D" id="1.10.3210.30">
    <property type="match status" value="1"/>
</dbReference>
<comment type="similarity">
    <text evidence="1">In the N-terminal section; belongs to the CRISPR-associated nuclease Cas3-HD family.</text>
</comment>
<keyword evidence="9" id="KW-0051">Antiviral defense</keyword>
<dbReference type="SMART" id="SM00490">
    <property type="entry name" value="HELICc"/>
    <property type="match status" value="1"/>
</dbReference>
<reference evidence="12" key="1">
    <citation type="submission" date="2020-07" db="EMBL/GenBank/DDBJ databases">
        <authorList>
            <person name="Tarantini F.S."/>
            <person name="Hong K.W."/>
            <person name="Chan K.G."/>
        </authorList>
    </citation>
    <scope>NUCLEOTIDE SEQUENCE</scope>
    <source>
        <strain evidence="12">32-07</strain>
    </source>
</reference>
<evidence type="ECO:0000256" key="7">
    <source>
        <dbReference type="ARBA" id="ARBA00022806"/>
    </source>
</evidence>
<feature type="domain" description="Helicase ATP-binding" evidence="10">
    <location>
        <begin position="248"/>
        <end position="417"/>
    </location>
</feature>
<keyword evidence="3" id="KW-0540">Nuclease</keyword>
<evidence type="ECO:0000313" key="12">
    <source>
        <dbReference type="EMBL" id="QXJ21569.1"/>
    </source>
</evidence>
<evidence type="ECO:0000256" key="5">
    <source>
        <dbReference type="ARBA" id="ARBA00022741"/>
    </source>
</evidence>
<dbReference type="InterPro" id="IPR014001">
    <property type="entry name" value="Helicase_ATP-bd"/>
</dbReference>
<dbReference type="SMART" id="SM00487">
    <property type="entry name" value="DEXDc"/>
    <property type="match status" value="1"/>
</dbReference>
<evidence type="ECO:0000256" key="9">
    <source>
        <dbReference type="ARBA" id="ARBA00023118"/>
    </source>
</evidence>
<dbReference type="PROSITE" id="PS51643">
    <property type="entry name" value="HD_CAS3"/>
    <property type="match status" value="1"/>
</dbReference>
<dbReference type="InterPro" id="IPR006483">
    <property type="entry name" value="CRISPR-assoc_Cas3_HD"/>
</dbReference>
<dbReference type="CDD" id="cd09641">
    <property type="entry name" value="Cas3''_I"/>
    <property type="match status" value="1"/>
</dbReference>
<evidence type="ECO:0000256" key="4">
    <source>
        <dbReference type="ARBA" id="ARBA00022723"/>
    </source>
</evidence>
<dbReference type="InterPro" id="IPR050547">
    <property type="entry name" value="DEAD_box_RNA_helicases"/>
</dbReference>
<dbReference type="PANTHER" id="PTHR47963:SF9">
    <property type="entry name" value="CRISPR-ASSOCIATED ENDONUCLEASE_HELICASE CAS3"/>
    <property type="match status" value="1"/>
</dbReference>
<feature type="domain" description="HD Cas3-type" evidence="11">
    <location>
        <begin position="12"/>
        <end position="184"/>
    </location>
</feature>
<keyword evidence="4" id="KW-0479">Metal-binding</keyword>
<name>A0ABX8QRX7_9ACTN</name>
<accession>A0ABX8QRX7</accession>
<dbReference type="EMBL" id="CP059572">
    <property type="protein sequence ID" value="QXJ21569.1"/>
    <property type="molecule type" value="Genomic_DNA"/>
</dbReference>
<dbReference type="Proteomes" id="UP001049518">
    <property type="component" value="Chromosome"/>
</dbReference>
<evidence type="ECO:0000259" key="10">
    <source>
        <dbReference type="PROSITE" id="PS51192"/>
    </source>
</evidence>
<comment type="similarity">
    <text evidence="2">In the central section; belongs to the CRISPR-associated helicase Cas3 family.</text>
</comment>
<evidence type="ECO:0000313" key="13">
    <source>
        <dbReference type="Proteomes" id="UP001049518"/>
    </source>
</evidence>
<evidence type="ECO:0000256" key="2">
    <source>
        <dbReference type="ARBA" id="ARBA00009046"/>
    </source>
</evidence>
<dbReference type="InterPro" id="IPR006474">
    <property type="entry name" value="Helicase_Cas3_CRISPR-ass_core"/>
</dbReference>
<dbReference type="Pfam" id="PF18019">
    <property type="entry name" value="Cas3_HD"/>
    <property type="match status" value="1"/>
</dbReference>
<evidence type="ECO:0000256" key="8">
    <source>
        <dbReference type="ARBA" id="ARBA00022840"/>
    </source>
</evidence>
<keyword evidence="8" id="KW-0067">ATP-binding</keyword>
<dbReference type="InterPro" id="IPR054712">
    <property type="entry name" value="Cas3-like_dom"/>
</dbReference>
<dbReference type="InterPro" id="IPR027417">
    <property type="entry name" value="P-loop_NTPase"/>
</dbReference>
<dbReference type="Pfam" id="PF22590">
    <property type="entry name" value="Cas3-like_C_2"/>
    <property type="match status" value="1"/>
</dbReference>
<dbReference type="RefSeq" id="WP_231334725.1">
    <property type="nucleotide sequence ID" value="NZ_CP059572.1"/>
</dbReference>
<keyword evidence="5" id="KW-0547">Nucleotide-binding</keyword>
<evidence type="ECO:0000256" key="6">
    <source>
        <dbReference type="ARBA" id="ARBA00022801"/>
    </source>
</evidence>
<dbReference type="PANTHER" id="PTHR47963">
    <property type="entry name" value="DEAD-BOX ATP-DEPENDENT RNA HELICASE 47, MITOCHONDRIAL"/>
    <property type="match status" value="1"/>
</dbReference>
<keyword evidence="6" id="KW-0378">Hydrolase</keyword>
<sequence>MDHELWAHSANPAGVRHGLVDHLRGTAARAVKFASVFGAGELAGGLGILHDIGKSVCVWQEGLKWAESRGSRVVDAGGASIDHKLAGTWLAVRKANLGPFALSILGHHGGLSSRRALKDAMSSAEAEAADRVQEAVRRVSGLIPEILDDRRSAVPAWGCSSDDPYAAELLLRMTFSALVDADFLDTESHFTGERSAVPSLASMVETFEGARDSYLGDTRSPIDLIRSEVYDQAVQAAGGPVGIFPFPAPTGAGKTIAAGGFAAHHAARHGLRRVIVAVPFLSITEQNAQVYRTLFGADNVLEHHSGVNLDELPAALRWQRLAAENWDAPVVVTTTVRLFESLFSRKPSAMRKLHRLAGAVIVLDEVQSLPDGMLPPILSALRTLTEHFGTSVLLASATQPEFFSLGVFAGLQARSVIVEPKPLYKGLRRVKYEWRIDPRPTFAQVAEEAAQKPQVLAIVNTTKDAATLHEYLEKMIGEDVLHLSTRMAGGHRRSVLREIRSRLNEGLPVTVVSTQLVEAGVDLDFPVVFRAFAPAEALQQAAGRSNRNGLLAFGRVIVFDPADGSVTGARRVYGAALDTTRVFFGPGLADPDDLDALSAYYQARYALKDIEKVGPGAEIQRYRAEFDFPEVAERFKLVDEQTVPVLVPYGDDAERERLRGLLMSPGGADPWVFRKLQPYLATLPRRRAAQAVKEGLATELLGGLIEWHGEYHRRRGVEFTDPSGEDFVW</sequence>
<dbReference type="NCBIfam" id="TIGR01587">
    <property type="entry name" value="cas3_core"/>
    <property type="match status" value="1"/>
</dbReference>
<dbReference type="Pfam" id="PF00270">
    <property type="entry name" value="DEAD"/>
    <property type="match status" value="1"/>
</dbReference>
<evidence type="ECO:0000259" key="11">
    <source>
        <dbReference type="PROSITE" id="PS51643"/>
    </source>
</evidence>
<dbReference type="SUPFAM" id="SSF52540">
    <property type="entry name" value="P-loop containing nucleoside triphosphate hydrolases"/>
    <property type="match status" value="1"/>
</dbReference>
<keyword evidence="7" id="KW-0347">Helicase</keyword>